<dbReference type="OrthoDB" id="10562786at2759"/>
<evidence type="ECO:0000256" key="1">
    <source>
        <dbReference type="SAM" id="MobiDB-lite"/>
    </source>
</evidence>
<dbReference type="AlphaFoldDB" id="U6G6E4"/>
<reference evidence="2" key="1">
    <citation type="submission" date="2013-10" db="EMBL/GenBank/DDBJ databases">
        <title>Genomic analysis of the causative agents of coccidiosis in chickens.</title>
        <authorList>
            <person name="Reid A.J."/>
            <person name="Blake D."/>
            <person name="Billington K."/>
            <person name="Browne H."/>
            <person name="Dunn M."/>
            <person name="Hung S."/>
            <person name="Kawahara F."/>
            <person name="Miranda-Saavedra D."/>
            <person name="Mourier T."/>
            <person name="Nagra H."/>
            <person name="Otto T.D."/>
            <person name="Rawlings N."/>
            <person name="Sanchez A."/>
            <person name="Sanders M."/>
            <person name="Subramaniam C."/>
            <person name="Tay Y."/>
            <person name="Dear P."/>
            <person name="Doerig C."/>
            <person name="Gruber A."/>
            <person name="Parkinson J."/>
            <person name="Shirley M."/>
            <person name="Wan K.L."/>
            <person name="Berriman M."/>
            <person name="Tomley F."/>
            <person name="Pain A."/>
        </authorList>
    </citation>
    <scope>NUCLEOTIDE SEQUENCE [LARGE SCALE GENOMIC DNA]</scope>
    <source>
        <strain evidence="2">Houghton</strain>
    </source>
</reference>
<feature type="compositionally biased region" description="Polar residues" evidence="1">
    <location>
        <begin position="335"/>
        <end position="356"/>
    </location>
</feature>
<organism evidence="2 3">
    <name type="scientific">Eimeria praecox</name>
    <dbReference type="NCBI Taxonomy" id="51316"/>
    <lineage>
        <taxon>Eukaryota</taxon>
        <taxon>Sar</taxon>
        <taxon>Alveolata</taxon>
        <taxon>Apicomplexa</taxon>
        <taxon>Conoidasida</taxon>
        <taxon>Coccidia</taxon>
        <taxon>Eucoccidiorida</taxon>
        <taxon>Eimeriorina</taxon>
        <taxon>Eimeriidae</taxon>
        <taxon>Eimeria</taxon>
    </lineage>
</organism>
<reference evidence="2" key="2">
    <citation type="submission" date="2013-10" db="EMBL/GenBank/DDBJ databases">
        <authorList>
            <person name="Aslett M."/>
        </authorList>
    </citation>
    <scope>NUCLEOTIDE SEQUENCE [LARGE SCALE GENOMIC DNA]</scope>
    <source>
        <strain evidence="2">Houghton</strain>
    </source>
</reference>
<feature type="compositionally biased region" description="Polar residues" evidence="1">
    <location>
        <begin position="176"/>
        <end position="189"/>
    </location>
</feature>
<feature type="region of interest" description="Disordered" evidence="1">
    <location>
        <begin position="163"/>
        <end position="370"/>
    </location>
</feature>
<proteinExistence type="predicted"/>
<accession>U6G6E4</accession>
<feature type="region of interest" description="Disordered" evidence="1">
    <location>
        <begin position="1"/>
        <end position="57"/>
    </location>
</feature>
<gene>
    <name evidence="2" type="ORF">EPH_0018460</name>
</gene>
<sequence>MAYSKGTPAAEVTVKPVAPRRTLTDEGEWEGTDSASSLTVKQRPAAFNKPTGGMRQIRSMGYSERPPATKCMGRFSSLCGGDFTSKVCRSQIFAQKEDAVHTGSAVTPAPHGGFGKHTKNASPVPALVKAYDSTDMKSKVKNTLSKQFHSIASKEFFCRQRSAADAPVGKHEQGETPPQTDSQCGSARSSVEAGGPPIPPDTTEITARSVTAFAKPNSQVGKLASPDGAAEGSRKAAQMQSPVDEEEQTRDLRDGGEKPRQIGESGGSKNITTAEAENPESDKKVWQGRPDALLESLDKSNSFSKQLAESSSQDGIESESADTTAQKPGLVVVPSNGQERLSSNVIVEPTDASSPVSERLSFSKGDTMGS</sequence>
<evidence type="ECO:0000313" key="3">
    <source>
        <dbReference type="Proteomes" id="UP000018201"/>
    </source>
</evidence>
<feature type="compositionally biased region" description="Basic and acidic residues" evidence="1">
    <location>
        <begin position="249"/>
        <end position="261"/>
    </location>
</feature>
<dbReference type="Proteomes" id="UP000018201">
    <property type="component" value="Unassembled WGS sequence"/>
</dbReference>
<name>U6G6E4_9EIME</name>
<dbReference type="EMBL" id="HG690674">
    <property type="protein sequence ID" value="CDI75042.1"/>
    <property type="molecule type" value="Genomic_DNA"/>
</dbReference>
<evidence type="ECO:0000313" key="2">
    <source>
        <dbReference type="EMBL" id="CDI75042.1"/>
    </source>
</evidence>
<keyword evidence="3" id="KW-1185">Reference proteome</keyword>
<feature type="compositionally biased region" description="Polar residues" evidence="1">
    <location>
        <begin position="299"/>
        <end position="326"/>
    </location>
</feature>
<dbReference type="VEuPathDB" id="ToxoDB:EPH_0018460"/>
<protein>
    <submittedName>
        <fullName evidence="2">Uncharacterized protein</fullName>
    </submittedName>
</protein>